<keyword evidence="10" id="KW-1185">Reference proteome</keyword>
<feature type="domain" description="PGG" evidence="8">
    <location>
        <begin position="266"/>
        <end position="334"/>
    </location>
</feature>
<dbReference type="PANTHER" id="PTHR24186">
    <property type="entry name" value="PROTEIN PHOSPHATASE 1 REGULATORY SUBUNIT"/>
    <property type="match status" value="1"/>
</dbReference>
<gene>
    <name evidence="9" type="ORF">Golob_021115</name>
</gene>
<keyword evidence="5 7" id="KW-0040">ANK repeat</keyword>
<organism evidence="9 10">
    <name type="scientific">Gossypium lobatum</name>
    <dbReference type="NCBI Taxonomy" id="34289"/>
    <lineage>
        <taxon>Eukaryota</taxon>
        <taxon>Viridiplantae</taxon>
        <taxon>Streptophyta</taxon>
        <taxon>Embryophyta</taxon>
        <taxon>Tracheophyta</taxon>
        <taxon>Spermatophyta</taxon>
        <taxon>Magnoliopsida</taxon>
        <taxon>eudicotyledons</taxon>
        <taxon>Gunneridae</taxon>
        <taxon>Pentapetalae</taxon>
        <taxon>rosids</taxon>
        <taxon>malvids</taxon>
        <taxon>Malvales</taxon>
        <taxon>Malvaceae</taxon>
        <taxon>Malvoideae</taxon>
        <taxon>Gossypium</taxon>
    </lineage>
</organism>
<keyword evidence="3" id="KW-0677">Repeat</keyword>
<protein>
    <recommendedName>
        <fullName evidence="8">PGG domain-containing protein</fullName>
    </recommendedName>
</protein>
<dbReference type="InterPro" id="IPR002110">
    <property type="entry name" value="Ankyrin_rpt"/>
</dbReference>
<keyword evidence="4" id="KW-1133">Transmembrane helix</keyword>
<dbReference type="Pfam" id="PF13962">
    <property type="entry name" value="PGG"/>
    <property type="match status" value="1"/>
</dbReference>
<evidence type="ECO:0000313" key="10">
    <source>
        <dbReference type="Proteomes" id="UP000593572"/>
    </source>
</evidence>
<dbReference type="Pfam" id="PF12796">
    <property type="entry name" value="Ank_2"/>
    <property type="match status" value="2"/>
</dbReference>
<dbReference type="Proteomes" id="UP000593572">
    <property type="component" value="Unassembled WGS sequence"/>
</dbReference>
<evidence type="ECO:0000313" key="9">
    <source>
        <dbReference type="EMBL" id="MBA0550145.1"/>
    </source>
</evidence>
<evidence type="ECO:0000256" key="2">
    <source>
        <dbReference type="ARBA" id="ARBA00022692"/>
    </source>
</evidence>
<keyword evidence="6" id="KW-0472">Membrane</keyword>
<name>A0A7J8LCH3_9ROSI</name>
<evidence type="ECO:0000256" key="6">
    <source>
        <dbReference type="ARBA" id="ARBA00023136"/>
    </source>
</evidence>
<reference evidence="9 10" key="1">
    <citation type="journal article" date="2019" name="Genome Biol. Evol.">
        <title>Insights into the evolution of the New World diploid cottons (Gossypium, subgenus Houzingenia) based on genome sequencing.</title>
        <authorList>
            <person name="Grover C.E."/>
            <person name="Arick M.A. 2nd"/>
            <person name="Thrash A."/>
            <person name="Conover J.L."/>
            <person name="Sanders W.S."/>
            <person name="Peterson D.G."/>
            <person name="Frelichowski J.E."/>
            <person name="Scheffler J.A."/>
            <person name="Scheffler B.E."/>
            <person name="Wendel J.F."/>
        </authorList>
    </citation>
    <scope>NUCLEOTIDE SEQUENCE [LARGE SCALE GENOMIC DNA]</scope>
    <source>
        <strain evidence="9">157</strain>
        <tissue evidence="9">Leaf</tissue>
    </source>
</reference>
<evidence type="ECO:0000259" key="8">
    <source>
        <dbReference type="Pfam" id="PF13962"/>
    </source>
</evidence>
<dbReference type="SUPFAM" id="SSF48403">
    <property type="entry name" value="Ankyrin repeat"/>
    <property type="match status" value="1"/>
</dbReference>
<dbReference type="InterPro" id="IPR036770">
    <property type="entry name" value="Ankyrin_rpt-contain_sf"/>
</dbReference>
<comment type="caution">
    <text evidence="9">The sequence shown here is derived from an EMBL/GenBank/DDBJ whole genome shotgun (WGS) entry which is preliminary data.</text>
</comment>
<dbReference type="PANTHER" id="PTHR24186:SF49">
    <property type="entry name" value="ANKYRIN REPEAT FAMILY PROTEIN"/>
    <property type="match status" value="1"/>
</dbReference>
<feature type="non-terminal residue" evidence="9">
    <location>
        <position position="1"/>
    </location>
</feature>
<dbReference type="InterPro" id="IPR026961">
    <property type="entry name" value="PGG_dom"/>
</dbReference>
<evidence type="ECO:0000256" key="1">
    <source>
        <dbReference type="ARBA" id="ARBA00004141"/>
    </source>
</evidence>
<proteinExistence type="predicted"/>
<evidence type="ECO:0000256" key="4">
    <source>
        <dbReference type="ARBA" id="ARBA00022989"/>
    </source>
</evidence>
<dbReference type="GO" id="GO:0005886">
    <property type="term" value="C:plasma membrane"/>
    <property type="evidence" value="ECO:0007669"/>
    <property type="project" value="TreeGrafter"/>
</dbReference>
<dbReference type="PROSITE" id="PS50297">
    <property type="entry name" value="ANK_REP_REGION"/>
    <property type="match status" value="1"/>
</dbReference>
<accession>A0A7J8LCH3</accession>
<evidence type="ECO:0000256" key="3">
    <source>
        <dbReference type="ARBA" id="ARBA00022737"/>
    </source>
</evidence>
<feature type="repeat" description="ANK" evidence="7">
    <location>
        <begin position="46"/>
        <end position="68"/>
    </location>
</feature>
<comment type="subcellular location">
    <subcellularLocation>
        <location evidence="1">Membrane</location>
        <topology evidence="1">Multi-pass membrane protein</topology>
    </subcellularLocation>
</comment>
<dbReference type="PROSITE" id="PS50088">
    <property type="entry name" value="ANK_REPEAT"/>
    <property type="match status" value="1"/>
</dbReference>
<dbReference type="EMBL" id="JABEZX010000002">
    <property type="protein sequence ID" value="MBA0550145.1"/>
    <property type="molecule type" value="Genomic_DNA"/>
</dbReference>
<sequence>KVVNILDITTQEGNNALHNAARYGHKLLVREIIKERPSLTFKINHKGETPVHVATRFGRRDIIEFLIKEMKDYKGIHIGKMRDKFGNTPSHGIARNANFKVMAALAANDTESLRRINNMGESPLSIAISMRLTNFAARIIDFNPETLDDIGHNGQTPLHVAIKRNDFAMNGNVDAVKYSLNLVEMEDLMNSPDVDGNTALHLAATNYHSYVVTVLSEKTNVKQAYVLQHVYKLHALQQKIHHTTMVGLGHFSTILHSSSGNGAAKSAFNIPGRFKNDEPNAGTAVLISKAAFKAFVISDSIAMTSSITAAVIVFWSSSRRDAESFMDTLPFANWIFVQPKGHSVCVGGYVVVAENANALLHLPARTFRLCDSASL</sequence>
<keyword evidence="2" id="KW-0812">Transmembrane</keyword>
<dbReference type="Gene3D" id="1.25.40.20">
    <property type="entry name" value="Ankyrin repeat-containing domain"/>
    <property type="match status" value="1"/>
</dbReference>
<dbReference type="SMART" id="SM00248">
    <property type="entry name" value="ANK"/>
    <property type="match status" value="5"/>
</dbReference>
<evidence type="ECO:0000256" key="5">
    <source>
        <dbReference type="ARBA" id="ARBA00023043"/>
    </source>
</evidence>
<evidence type="ECO:0000256" key="7">
    <source>
        <dbReference type="PROSITE-ProRule" id="PRU00023"/>
    </source>
</evidence>
<dbReference type="AlphaFoldDB" id="A0A7J8LCH3"/>